<dbReference type="Pfam" id="PF00872">
    <property type="entry name" value="Transposase_mut"/>
    <property type="match status" value="1"/>
</dbReference>
<comment type="similarity">
    <text evidence="2">Belongs to the transposase mutator family.</text>
</comment>
<proteinExistence type="inferred from homology"/>
<evidence type="ECO:0000256" key="2">
    <source>
        <dbReference type="ARBA" id="ARBA00010961"/>
    </source>
</evidence>
<dbReference type="NCBIfam" id="NF033544">
    <property type="entry name" value="transpos_IS1249"/>
    <property type="match status" value="1"/>
</dbReference>
<dbReference type="KEGG" id="cdx:CDES_13330"/>
<dbReference type="STRING" id="931089.CDES_13330"/>
<evidence type="ECO:0000256" key="1">
    <source>
        <dbReference type="ARBA" id="ARBA00002190"/>
    </source>
</evidence>
<dbReference type="InterPro" id="IPR048004">
    <property type="entry name" value="IS1249_transpos"/>
</dbReference>
<keyword evidence="5" id="KW-0233">DNA recombination</keyword>
<dbReference type="EMBL" id="CP009220">
    <property type="protein sequence ID" value="ALC07008.1"/>
    <property type="molecule type" value="Genomic_DNA"/>
</dbReference>
<organism evidence="6 7">
    <name type="scientific">Corynebacterium deserti GIMN1.010</name>
    <dbReference type="NCBI Taxonomy" id="931089"/>
    <lineage>
        <taxon>Bacteria</taxon>
        <taxon>Bacillati</taxon>
        <taxon>Actinomycetota</taxon>
        <taxon>Actinomycetes</taxon>
        <taxon>Mycobacteriales</taxon>
        <taxon>Corynebacteriaceae</taxon>
        <taxon>Corynebacterium</taxon>
    </lineage>
</organism>
<dbReference type="GO" id="GO:0003677">
    <property type="term" value="F:DNA binding"/>
    <property type="evidence" value="ECO:0007669"/>
    <property type="project" value="UniProtKB-KW"/>
</dbReference>
<dbReference type="GO" id="GO:0006313">
    <property type="term" value="P:DNA transposition"/>
    <property type="evidence" value="ECO:0007669"/>
    <property type="project" value="InterPro"/>
</dbReference>
<keyword evidence="7" id="KW-1185">Reference proteome</keyword>
<dbReference type="InterPro" id="IPR001207">
    <property type="entry name" value="Transposase_mutator"/>
</dbReference>
<accession>A0A0M4CKE9</accession>
<reference evidence="6 7" key="1">
    <citation type="submission" date="2014-08" db="EMBL/GenBank/DDBJ databases">
        <title>Complete genome sequence of Corynebacterium deserti GIMN1.010 (=DSM 45689), isolated from desert sand in western China.</title>
        <authorList>
            <person name="Ruckert C."/>
            <person name="Albersmeier A."/>
            <person name="Kalinowski J."/>
        </authorList>
    </citation>
    <scope>NUCLEOTIDE SEQUENCE [LARGE SCALE GENOMIC DNA]</scope>
    <source>
        <strain evidence="6 7">GIMN1.010</strain>
    </source>
</reference>
<evidence type="ECO:0000313" key="6">
    <source>
        <dbReference type="EMBL" id="ALC07008.1"/>
    </source>
</evidence>
<dbReference type="AlphaFoldDB" id="A0A0M4CKE9"/>
<name>A0A0M4CKE9_9CORY</name>
<gene>
    <name evidence="6" type="ORF">CDES_13330</name>
</gene>
<keyword evidence="4" id="KW-0238">DNA-binding</keyword>
<evidence type="ECO:0000256" key="3">
    <source>
        <dbReference type="ARBA" id="ARBA00022578"/>
    </source>
</evidence>
<evidence type="ECO:0000313" key="7">
    <source>
        <dbReference type="Proteomes" id="UP000068067"/>
    </source>
</evidence>
<dbReference type="GO" id="GO:0004803">
    <property type="term" value="F:transposase activity"/>
    <property type="evidence" value="ECO:0007669"/>
    <property type="project" value="InterPro"/>
</dbReference>
<dbReference type="PATRIC" id="fig|931089.4.peg.2698"/>
<protein>
    <submittedName>
        <fullName evidence="6">Transposase</fullName>
    </submittedName>
</protein>
<keyword evidence="3" id="KW-0815">Transposition</keyword>
<dbReference type="Proteomes" id="UP000068067">
    <property type="component" value="Chromosome"/>
</dbReference>
<sequence>MRKNGTTTKGTTRWRCTTCGASTTNTRTDDHHARRFQLFINWIQSPQSLTTLAQQHRVTRRTLTRWFHNYWYVEVPRNTDHHRIYDQLFIDGTYFNTKCLLIACTFDHVVAWRWCTKEDSYNYTRLFDQLQPPLIVTTDGQKGALKAITTTWPTTKIQRCLVHIKRNIQQHVTLNPKLKPGKALRKLSLNLLKIHTANDAATWMTQLHEFHTVYRDWLNEKTYTTDVSQSEIPGFVRPTATWWYTHYRHRRAYRQLEKLARQGHLFTFVNPPDGVEGTIKSTTNCLEGGINAQIKALARNHRGMIDEHQRIAVDWWLYLHTQLPDDPVKIARQQHWGQDALAKADVLIQQEQPDAHRDDGRPALYDTGIDATPTNSIGIRSGWAGRHN</sequence>
<evidence type="ECO:0000256" key="5">
    <source>
        <dbReference type="ARBA" id="ARBA00023172"/>
    </source>
</evidence>
<comment type="function">
    <text evidence="1">Required for the transposition of the insertion element.</text>
</comment>
<evidence type="ECO:0000256" key="4">
    <source>
        <dbReference type="ARBA" id="ARBA00023125"/>
    </source>
</evidence>